<organism evidence="2 3">
    <name type="scientific">Gilliamella apicola</name>
    <dbReference type="NCBI Taxonomy" id="1196095"/>
    <lineage>
        <taxon>Bacteria</taxon>
        <taxon>Pseudomonadati</taxon>
        <taxon>Pseudomonadota</taxon>
        <taxon>Gammaproteobacteria</taxon>
        <taxon>Orbales</taxon>
        <taxon>Orbaceae</taxon>
        <taxon>Gilliamella</taxon>
    </lineage>
</organism>
<accession>A0A556SZ69</accession>
<sequence length="158" mass="18137">MVNSNKAKITENINQTVLVTFNHFLIISHQLEVFSRLLTLIALFFGLMASWFLNSVLLTSYSLVSFLVGLISQYYAIRIAFDKKLFDYLATKYDQFPDVLDELDNALLQLNLKKSKQQPLRSIEDRQKGTLKLFKKQIFLISMQLILAIVTVILGIST</sequence>
<dbReference type="RefSeq" id="WP_039126248.1">
    <property type="nucleotide sequence ID" value="NZ_CAMLBV010000015.1"/>
</dbReference>
<dbReference type="Proteomes" id="UP000319483">
    <property type="component" value="Unassembled WGS sequence"/>
</dbReference>
<proteinExistence type="predicted"/>
<dbReference type="AlphaFoldDB" id="A0A556SZ69"/>
<keyword evidence="1" id="KW-0812">Transmembrane</keyword>
<dbReference type="EMBL" id="VMHM01000001">
    <property type="protein sequence ID" value="TSK06459.1"/>
    <property type="molecule type" value="Genomic_DNA"/>
</dbReference>
<name>A0A556SZ69_9GAMM</name>
<keyword evidence="1" id="KW-0472">Membrane</keyword>
<evidence type="ECO:0000256" key="1">
    <source>
        <dbReference type="SAM" id="Phobius"/>
    </source>
</evidence>
<feature type="transmembrane region" description="Helical" evidence="1">
    <location>
        <begin position="58"/>
        <end position="77"/>
    </location>
</feature>
<gene>
    <name evidence="2" type="ORF">FPQ15_01075</name>
</gene>
<comment type="caution">
    <text evidence="2">The sequence shown here is derived from an EMBL/GenBank/DDBJ whole genome shotgun (WGS) entry which is preliminary data.</text>
</comment>
<keyword evidence="1" id="KW-1133">Transmembrane helix</keyword>
<protein>
    <submittedName>
        <fullName evidence="2">Uncharacterized protein</fullName>
    </submittedName>
</protein>
<reference evidence="2 3" key="1">
    <citation type="submission" date="2019-07" db="EMBL/GenBank/DDBJ databases">
        <title>Gilliamella genomes.</title>
        <authorList>
            <person name="Zheng H."/>
        </authorList>
    </citation>
    <scope>NUCLEOTIDE SEQUENCE [LARGE SCALE GENOMIC DNA]</scope>
    <source>
        <strain evidence="2 3">W8127</strain>
    </source>
</reference>
<feature type="transmembrane region" description="Helical" evidence="1">
    <location>
        <begin position="33"/>
        <end position="52"/>
    </location>
</feature>
<feature type="transmembrane region" description="Helical" evidence="1">
    <location>
        <begin position="138"/>
        <end position="157"/>
    </location>
</feature>
<evidence type="ECO:0000313" key="3">
    <source>
        <dbReference type="Proteomes" id="UP000319483"/>
    </source>
</evidence>
<evidence type="ECO:0000313" key="2">
    <source>
        <dbReference type="EMBL" id="TSK06459.1"/>
    </source>
</evidence>